<evidence type="ECO:0008006" key="4">
    <source>
        <dbReference type="Google" id="ProtNLM"/>
    </source>
</evidence>
<dbReference type="Gene3D" id="2.60.40.1890">
    <property type="entry name" value="PCu(A)C copper chaperone"/>
    <property type="match status" value="1"/>
</dbReference>
<protein>
    <recommendedName>
        <fullName evidence="4">Copper chaperone PCu(A)C</fullName>
    </recommendedName>
</protein>
<dbReference type="RefSeq" id="WP_188159023.1">
    <property type="nucleotide sequence ID" value="NZ_BMGH01000001.1"/>
</dbReference>
<evidence type="ECO:0000313" key="2">
    <source>
        <dbReference type="EMBL" id="GGD07111.1"/>
    </source>
</evidence>
<keyword evidence="3" id="KW-1185">Reference proteome</keyword>
<dbReference type="EMBL" id="BMGH01000001">
    <property type="protein sequence ID" value="GGD07111.1"/>
    <property type="molecule type" value="Genomic_DNA"/>
</dbReference>
<accession>A0A8J2Y6S6</accession>
<dbReference type="Pfam" id="PF04314">
    <property type="entry name" value="PCuAC"/>
    <property type="match status" value="1"/>
</dbReference>
<organism evidence="2 3">
    <name type="scientific">Aquisalinus flavus</name>
    <dbReference type="NCBI Taxonomy" id="1526572"/>
    <lineage>
        <taxon>Bacteria</taxon>
        <taxon>Pseudomonadati</taxon>
        <taxon>Pseudomonadota</taxon>
        <taxon>Alphaproteobacteria</taxon>
        <taxon>Parvularculales</taxon>
        <taxon>Parvularculaceae</taxon>
        <taxon>Aquisalinus</taxon>
    </lineage>
</organism>
<dbReference type="PANTHER" id="PTHR36302:SF1">
    <property type="entry name" value="COPPER CHAPERONE PCU(A)C"/>
    <property type="match status" value="1"/>
</dbReference>
<evidence type="ECO:0000313" key="3">
    <source>
        <dbReference type="Proteomes" id="UP000613582"/>
    </source>
</evidence>
<evidence type="ECO:0000256" key="1">
    <source>
        <dbReference type="SAM" id="SignalP"/>
    </source>
</evidence>
<reference evidence="2" key="2">
    <citation type="submission" date="2020-09" db="EMBL/GenBank/DDBJ databases">
        <authorList>
            <person name="Sun Q."/>
            <person name="Zhou Y."/>
        </authorList>
    </citation>
    <scope>NUCLEOTIDE SEQUENCE</scope>
    <source>
        <strain evidence="2">CGMCC 1.12921</strain>
    </source>
</reference>
<dbReference type="InterPro" id="IPR036182">
    <property type="entry name" value="PCuAC_sf"/>
</dbReference>
<dbReference type="InterPro" id="IPR007410">
    <property type="entry name" value="LpqE-like"/>
</dbReference>
<dbReference type="Proteomes" id="UP000613582">
    <property type="component" value="Unassembled WGS sequence"/>
</dbReference>
<feature type="signal peptide" evidence="1">
    <location>
        <begin position="1"/>
        <end position="23"/>
    </location>
</feature>
<gene>
    <name evidence="2" type="ORF">GCM10011342_14910</name>
</gene>
<dbReference type="PANTHER" id="PTHR36302">
    <property type="entry name" value="BLR7088 PROTEIN"/>
    <property type="match status" value="1"/>
</dbReference>
<proteinExistence type="predicted"/>
<comment type="caution">
    <text evidence="2">The sequence shown here is derived from an EMBL/GenBank/DDBJ whole genome shotgun (WGS) entry which is preliminary data.</text>
</comment>
<sequence>MPPMNTPALAGFAALLLTLAACSGPDQPEIHRTEAVAAGDVAISGSWVRAVGEGVRMSAAYGTISNQGDEPDRIVSLASPIAEVVELHESIEQDGRSMMRPVNGLEIPAGDEVILEPGGYHVMLIGVAGPLVEGETYDITITFEKAGDLSVPMMAMSGKSAMTHVGH</sequence>
<dbReference type="InterPro" id="IPR058248">
    <property type="entry name" value="Lxx211020-like"/>
</dbReference>
<feature type="chain" id="PRO_5035249041" description="Copper chaperone PCu(A)C" evidence="1">
    <location>
        <begin position="24"/>
        <end position="167"/>
    </location>
</feature>
<reference evidence="2" key="1">
    <citation type="journal article" date="2014" name="Int. J. Syst. Evol. Microbiol.">
        <title>Complete genome sequence of Corynebacterium casei LMG S-19264T (=DSM 44701T), isolated from a smear-ripened cheese.</title>
        <authorList>
            <consortium name="US DOE Joint Genome Institute (JGI-PGF)"/>
            <person name="Walter F."/>
            <person name="Albersmeier A."/>
            <person name="Kalinowski J."/>
            <person name="Ruckert C."/>
        </authorList>
    </citation>
    <scope>NUCLEOTIDE SEQUENCE</scope>
    <source>
        <strain evidence="2">CGMCC 1.12921</strain>
    </source>
</reference>
<dbReference type="AlphaFoldDB" id="A0A8J2Y6S6"/>
<name>A0A8J2Y6S6_9PROT</name>
<dbReference type="SUPFAM" id="SSF110087">
    <property type="entry name" value="DR1885-like metal-binding protein"/>
    <property type="match status" value="1"/>
</dbReference>
<keyword evidence="1" id="KW-0732">Signal</keyword>